<accession>A0A162ZXT2</accession>
<proteinExistence type="predicted"/>
<dbReference type="OrthoDB" id="2290710at2759"/>
<reference evidence="2 3" key="1">
    <citation type="submission" date="2015-06" db="EMBL/GenBank/DDBJ databases">
        <title>Expansion of signal transduction pathways in fungi by whole-genome duplication.</title>
        <authorList>
            <consortium name="DOE Joint Genome Institute"/>
            <person name="Corrochano L.M."/>
            <person name="Kuo A."/>
            <person name="Marcet-Houben M."/>
            <person name="Polaino S."/>
            <person name="Salamov A."/>
            <person name="Villalobos J.M."/>
            <person name="Alvarez M.I."/>
            <person name="Avalos J."/>
            <person name="Benito E.P."/>
            <person name="Benoit I."/>
            <person name="Burger G."/>
            <person name="Camino L.P."/>
            <person name="Canovas D."/>
            <person name="Cerda-Olmedo E."/>
            <person name="Cheng J.-F."/>
            <person name="Dominguez A."/>
            <person name="Elias M."/>
            <person name="Eslava A.P."/>
            <person name="Glaser F."/>
            <person name="Grimwood J."/>
            <person name="Gutierrez G."/>
            <person name="Heitman J."/>
            <person name="Henrissat B."/>
            <person name="Iturriaga E.A."/>
            <person name="Lang B.F."/>
            <person name="Lavin J.L."/>
            <person name="Lee S."/>
            <person name="Li W."/>
            <person name="Lindquist E."/>
            <person name="Lopez-Garcia S."/>
            <person name="Luque E.M."/>
            <person name="Marcos A.T."/>
            <person name="Martin J."/>
            <person name="Mccluskey K."/>
            <person name="Medina H.R."/>
            <person name="Miralles-Duran A."/>
            <person name="Miyazaki A."/>
            <person name="Munoz-Torres E."/>
            <person name="Oguiza J.A."/>
            <person name="Ohm R."/>
            <person name="Olmedo M."/>
            <person name="Orejas M."/>
            <person name="Ortiz-Castellanos L."/>
            <person name="Pisabarro A.G."/>
            <person name="Rodriguez-Romero J."/>
            <person name="Ruiz-Herrera J."/>
            <person name="Ruiz-Vazquez R."/>
            <person name="Sanz C."/>
            <person name="Schackwitz W."/>
            <person name="Schmutz J."/>
            <person name="Shahriari M."/>
            <person name="Shelest E."/>
            <person name="Silva-Franco F."/>
            <person name="Soanes D."/>
            <person name="Syed K."/>
            <person name="Tagua V.G."/>
            <person name="Talbot N.J."/>
            <person name="Thon M."/>
            <person name="De Vries R.P."/>
            <person name="Wiebenga A."/>
            <person name="Yadav J.S."/>
            <person name="Braun E.L."/>
            <person name="Baker S."/>
            <person name="Garre V."/>
            <person name="Horwitz B."/>
            <person name="Torres-Martinez S."/>
            <person name="Idnurm A."/>
            <person name="Herrera-Estrella A."/>
            <person name="Gabaldon T."/>
            <person name="Grigoriev I.V."/>
        </authorList>
    </citation>
    <scope>NUCLEOTIDE SEQUENCE [LARGE SCALE GENOMIC DNA]</scope>
    <source>
        <strain evidence="2 3">CBS 277.49</strain>
    </source>
</reference>
<name>A0A162ZXT2_MUCCL</name>
<dbReference type="EMBL" id="AMYB01000001">
    <property type="protein sequence ID" value="OAD08467.1"/>
    <property type="molecule type" value="Genomic_DNA"/>
</dbReference>
<evidence type="ECO:0000313" key="2">
    <source>
        <dbReference type="EMBL" id="OAD08467.1"/>
    </source>
</evidence>
<evidence type="ECO:0000313" key="3">
    <source>
        <dbReference type="Proteomes" id="UP000077051"/>
    </source>
</evidence>
<feature type="compositionally biased region" description="Low complexity" evidence="1">
    <location>
        <begin position="1"/>
        <end position="20"/>
    </location>
</feature>
<evidence type="ECO:0000256" key="1">
    <source>
        <dbReference type="SAM" id="MobiDB-lite"/>
    </source>
</evidence>
<gene>
    <name evidence="2" type="ORF">MUCCIDRAFT_154926</name>
</gene>
<dbReference type="VEuPathDB" id="FungiDB:MUCCIDRAFT_154926"/>
<keyword evidence="3" id="KW-1185">Reference proteome</keyword>
<dbReference type="AlphaFoldDB" id="A0A162ZXT2"/>
<organism evidence="2 3">
    <name type="scientific">Mucor lusitanicus CBS 277.49</name>
    <dbReference type="NCBI Taxonomy" id="747725"/>
    <lineage>
        <taxon>Eukaryota</taxon>
        <taxon>Fungi</taxon>
        <taxon>Fungi incertae sedis</taxon>
        <taxon>Mucoromycota</taxon>
        <taxon>Mucoromycotina</taxon>
        <taxon>Mucoromycetes</taxon>
        <taxon>Mucorales</taxon>
        <taxon>Mucorineae</taxon>
        <taxon>Mucoraceae</taxon>
        <taxon>Mucor</taxon>
    </lineage>
</organism>
<comment type="caution">
    <text evidence="2">The sequence shown here is derived from an EMBL/GenBank/DDBJ whole genome shotgun (WGS) entry which is preliminary data.</text>
</comment>
<protein>
    <submittedName>
        <fullName evidence="2">Uncharacterized protein</fullName>
    </submittedName>
</protein>
<dbReference type="STRING" id="747725.A0A162ZXT2"/>
<dbReference type="Proteomes" id="UP000077051">
    <property type="component" value="Unassembled WGS sequence"/>
</dbReference>
<feature type="region of interest" description="Disordered" evidence="1">
    <location>
        <begin position="1"/>
        <end position="21"/>
    </location>
</feature>
<sequence>MPTATNNTTAIPAANAADNNSMPNAWINNNHTANFIYQNDPSALFRYRPDNPFWGIPSSMEADDWQAYLLPHQQEQQQRQQQQEQ</sequence>